<reference evidence="2" key="1">
    <citation type="journal article" date="2017" name="Cell">
        <title>Insights into land plant evolution garnered from the Marchantia polymorpha genome.</title>
        <authorList>
            <person name="Bowman J.L."/>
            <person name="Kohchi T."/>
            <person name="Yamato K.T."/>
            <person name="Jenkins J."/>
            <person name="Shu S."/>
            <person name="Ishizaki K."/>
            <person name="Yamaoka S."/>
            <person name="Nishihama R."/>
            <person name="Nakamura Y."/>
            <person name="Berger F."/>
            <person name="Adam C."/>
            <person name="Aki S.S."/>
            <person name="Althoff F."/>
            <person name="Araki T."/>
            <person name="Arteaga-Vazquez M.A."/>
            <person name="Balasubrmanian S."/>
            <person name="Barry K."/>
            <person name="Bauer D."/>
            <person name="Boehm C.R."/>
            <person name="Briginshaw L."/>
            <person name="Caballero-Perez J."/>
            <person name="Catarino B."/>
            <person name="Chen F."/>
            <person name="Chiyoda S."/>
            <person name="Chovatia M."/>
            <person name="Davies K.M."/>
            <person name="Delmans M."/>
            <person name="Demura T."/>
            <person name="Dierschke T."/>
            <person name="Dolan L."/>
            <person name="Dorantes-Acosta A.E."/>
            <person name="Eklund D.M."/>
            <person name="Florent S.N."/>
            <person name="Flores-Sandoval E."/>
            <person name="Fujiyama A."/>
            <person name="Fukuzawa H."/>
            <person name="Galik B."/>
            <person name="Grimanelli D."/>
            <person name="Grimwood J."/>
            <person name="Grossniklaus U."/>
            <person name="Hamada T."/>
            <person name="Haseloff J."/>
            <person name="Hetherington A.J."/>
            <person name="Higo A."/>
            <person name="Hirakawa Y."/>
            <person name="Hundley H.N."/>
            <person name="Ikeda Y."/>
            <person name="Inoue K."/>
            <person name="Inoue S.I."/>
            <person name="Ishida S."/>
            <person name="Jia Q."/>
            <person name="Kakita M."/>
            <person name="Kanazawa T."/>
            <person name="Kawai Y."/>
            <person name="Kawashima T."/>
            <person name="Kennedy M."/>
            <person name="Kinose K."/>
            <person name="Kinoshita T."/>
            <person name="Kohara Y."/>
            <person name="Koide E."/>
            <person name="Komatsu K."/>
            <person name="Kopischke S."/>
            <person name="Kubo M."/>
            <person name="Kyozuka J."/>
            <person name="Lagercrantz U."/>
            <person name="Lin S.S."/>
            <person name="Lindquist E."/>
            <person name="Lipzen A.M."/>
            <person name="Lu C.W."/>
            <person name="De Luna E."/>
            <person name="Martienssen R.A."/>
            <person name="Minamino N."/>
            <person name="Mizutani M."/>
            <person name="Mizutani M."/>
            <person name="Mochizuki N."/>
            <person name="Monte I."/>
            <person name="Mosher R."/>
            <person name="Nagasaki H."/>
            <person name="Nakagami H."/>
            <person name="Naramoto S."/>
            <person name="Nishitani K."/>
            <person name="Ohtani M."/>
            <person name="Okamoto T."/>
            <person name="Okumura M."/>
            <person name="Phillips J."/>
            <person name="Pollak B."/>
            <person name="Reinders A."/>
            <person name="Rovekamp M."/>
            <person name="Sano R."/>
            <person name="Sawa S."/>
            <person name="Schmid M.W."/>
            <person name="Shirakawa M."/>
            <person name="Solano R."/>
            <person name="Spunde A."/>
            <person name="Suetsugu N."/>
            <person name="Sugano S."/>
            <person name="Sugiyama A."/>
            <person name="Sun R."/>
            <person name="Suzuki Y."/>
            <person name="Takenaka M."/>
            <person name="Takezawa D."/>
            <person name="Tomogane H."/>
            <person name="Tsuzuki M."/>
            <person name="Ueda T."/>
            <person name="Umeda M."/>
            <person name="Ward J.M."/>
            <person name="Watanabe Y."/>
            <person name="Yazaki K."/>
            <person name="Yokoyama R."/>
            <person name="Yoshitake Y."/>
            <person name="Yotsui I."/>
            <person name="Zachgo S."/>
            <person name="Schmutz J."/>
        </authorList>
    </citation>
    <scope>NUCLEOTIDE SEQUENCE [LARGE SCALE GENOMIC DNA]</scope>
    <source>
        <strain evidence="2">Tak-1</strain>
    </source>
</reference>
<dbReference type="EMBL" id="KZ772688">
    <property type="protein sequence ID" value="PTQ45078.1"/>
    <property type="molecule type" value="Genomic_DNA"/>
</dbReference>
<protein>
    <submittedName>
        <fullName evidence="1">Uncharacterized protein</fullName>
    </submittedName>
</protein>
<proteinExistence type="predicted"/>
<sequence>MADGGQHAEEVSSDLLRGFDCFGPESRRVPIRAGAVFGSASDVWRGTSNCPGRGSSCGGRGVVHWTQ</sequence>
<keyword evidence="2" id="KW-1185">Reference proteome</keyword>
<name>A0A2R6XG46_MARPO</name>
<dbReference type="AlphaFoldDB" id="A0A2R6XG46"/>
<accession>A0A2R6XG46</accession>
<dbReference type="Gramene" id="Mp6g10900.1">
    <property type="protein sequence ID" value="Mp6g10900.1.cds1"/>
    <property type="gene ID" value="Mp6g10900"/>
</dbReference>
<gene>
    <name evidence="1" type="ORF">MARPO_0016s0128</name>
</gene>
<evidence type="ECO:0000313" key="2">
    <source>
        <dbReference type="Proteomes" id="UP000244005"/>
    </source>
</evidence>
<evidence type="ECO:0000313" key="1">
    <source>
        <dbReference type="EMBL" id="PTQ45078.1"/>
    </source>
</evidence>
<organism evidence="1 2">
    <name type="scientific">Marchantia polymorpha</name>
    <name type="common">Common liverwort</name>
    <name type="synonym">Marchantia aquatica</name>
    <dbReference type="NCBI Taxonomy" id="3197"/>
    <lineage>
        <taxon>Eukaryota</taxon>
        <taxon>Viridiplantae</taxon>
        <taxon>Streptophyta</taxon>
        <taxon>Embryophyta</taxon>
        <taxon>Marchantiophyta</taxon>
        <taxon>Marchantiopsida</taxon>
        <taxon>Marchantiidae</taxon>
        <taxon>Marchantiales</taxon>
        <taxon>Marchantiaceae</taxon>
        <taxon>Marchantia</taxon>
    </lineage>
</organism>
<dbReference type="Proteomes" id="UP000244005">
    <property type="component" value="Unassembled WGS sequence"/>
</dbReference>